<protein>
    <submittedName>
        <fullName evidence="1">Uncharacterized protein</fullName>
    </submittedName>
</protein>
<evidence type="ECO:0000313" key="2">
    <source>
        <dbReference type="Proteomes" id="UP001583186"/>
    </source>
</evidence>
<accession>A0ABR3Z1V9</accession>
<comment type="caution">
    <text evidence="1">The sequence shown here is derived from an EMBL/GenBank/DDBJ whole genome shotgun (WGS) entry which is preliminary data.</text>
</comment>
<reference evidence="1 2" key="1">
    <citation type="journal article" date="2024" name="IMA Fungus">
        <title>IMA Genome - F19 : A genome assembly and annotation guide to empower mycologists, including annotated draft genome sequences of Ceratocystis pirilliformis, Diaporthe australafricana, Fusarium ophioides, Paecilomyces lecythidis, and Sporothrix stenoceras.</title>
        <authorList>
            <person name="Aylward J."/>
            <person name="Wilson A.M."/>
            <person name="Visagie C.M."/>
            <person name="Spraker J."/>
            <person name="Barnes I."/>
            <person name="Buitendag C."/>
            <person name="Ceriani C."/>
            <person name="Del Mar Angel L."/>
            <person name="du Plessis D."/>
            <person name="Fuchs T."/>
            <person name="Gasser K."/>
            <person name="Kramer D."/>
            <person name="Li W."/>
            <person name="Munsamy K."/>
            <person name="Piso A."/>
            <person name="Price J.L."/>
            <person name="Sonnekus B."/>
            <person name="Thomas C."/>
            <person name="van der Nest A."/>
            <person name="van Dijk A."/>
            <person name="van Heerden A."/>
            <person name="van Vuuren N."/>
            <person name="Yilmaz N."/>
            <person name="Duong T.A."/>
            <person name="van der Merwe N.A."/>
            <person name="Wingfield M.J."/>
            <person name="Wingfield B.D."/>
        </authorList>
    </citation>
    <scope>NUCLEOTIDE SEQUENCE [LARGE SCALE GENOMIC DNA]</scope>
    <source>
        <strain evidence="1 2">CMW 5346</strain>
    </source>
</reference>
<evidence type="ECO:0000313" key="1">
    <source>
        <dbReference type="EMBL" id="KAL1894192.1"/>
    </source>
</evidence>
<sequence>MPLSTHRASPSSLTPMTRGFVCMPEEFKATIRPRSVARKKKIIEEWETAAKENLDPVTKQWLSAVMDKDMWKVKA</sequence>
<gene>
    <name evidence="1" type="ORF">Sste5346_005978</name>
</gene>
<proteinExistence type="predicted"/>
<keyword evidence="2" id="KW-1185">Reference proteome</keyword>
<organism evidence="1 2">
    <name type="scientific">Sporothrix stenoceras</name>
    <dbReference type="NCBI Taxonomy" id="5173"/>
    <lineage>
        <taxon>Eukaryota</taxon>
        <taxon>Fungi</taxon>
        <taxon>Dikarya</taxon>
        <taxon>Ascomycota</taxon>
        <taxon>Pezizomycotina</taxon>
        <taxon>Sordariomycetes</taxon>
        <taxon>Sordariomycetidae</taxon>
        <taxon>Ophiostomatales</taxon>
        <taxon>Ophiostomataceae</taxon>
        <taxon>Sporothrix</taxon>
    </lineage>
</organism>
<name>A0ABR3Z1V9_9PEZI</name>
<dbReference type="EMBL" id="JAWCUI010000034">
    <property type="protein sequence ID" value="KAL1894192.1"/>
    <property type="molecule type" value="Genomic_DNA"/>
</dbReference>
<dbReference type="Proteomes" id="UP001583186">
    <property type="component" value="Unassembled WGS sequence"/>
</dbReference>